<protein>
    <submittedName>
        <fullName evidence="2">Heterokaryon incompatibility protein-domain-containing protein</fullName>
    </submittedName>
</protein>
<gene>
    <name evidence="2" type="ORF">BDV25DRAFT_170889</name>
</gene>
<dbReference type="Pfam" id="PF06985">
    <property type="entry name" value="HET"/>
    <property type="match status" value="1"/>
</dbReference>
<proteinExistence type="predicted"/>
<dbReference type="EMBL" id="ML742060">
    <property type="protein sequence ID" value="KAE8152021.1"/>
    <property type="molecule type" value="Genomic_DNA"/>
</dbReference>
<dbReference type="AlphaFoldDB" id="A0A5N6U1A5"/>
<name>A0A5N6U1A5_ASPAV</name>
<evidence type="ECO:0000313" key="3">
    <source>
        <dbReference type="Proteomes" id="UP000325780"/>
    </source>
</evidence>
<evidence type="ECO:0000313" key="2">
    <source>
        <dbReference type="EMBL" id="KAE8152021.1"/>
    </source>
</evidence>
<sequence>MYDTNSRGNRPTIRLMLVDTHEERLVEHIVSERSETPYIALSYVWGQTPMLQTSMSNLADLKAPGALSTQAVHLPRTVRDAMALVKGIGYKFLWVDALCIVQDGPNKCKEIEEMNLIYMRARLTIVAMAGGDANSGLPGVMPGTRTQPAVVIDGYKLLAKLPSFEVELKRSRHFTRGWTYQEMLLASRCLFVSPYQVHFRCTKGTASEGRGPEIKSSIFHTVSTLIWPIQDVDSTRFINAYEDYVKAYTRRFLTYDNDILNAFTGVLKELSLLFASSFHEAIPGADIVRALLWCPTASPKRRSSTTKPPTDSTPYFPSWSWIGWKGPITYAVSRIGKATDRTDMQGLLLEASLQWKRAGATGFEKIKTTNTAQGEPKGTSCGFDDCHISLKTDDKDRHTAPQEVLTVWPNAESQGRAQDSPAELTNLSILRFRASTVMAGSYYFGECEFRQVESYDSVETMQFLPIYDVHKRQCGGLYNPAVNGLTLNESQQFSIIAMSAFRTTNYSAHGLIDDHYGFMYNGGPDRSKCRCLLHIILIKSHGEIAERVATGLMHPKAWSNAQPRPEYTLINLA</sequence>
<dbReference type="PANTHER" id="PTHR33112">
    <property type="entry name" value="DOMAIN PROTEIN, PUTATIVE-RELATED"/>
    <property type="match status" value="1"/>
</dbReference>
<dbReference type="OrthoDB" id="5135333at2759"/>
<keyword evidence="3" id="KW-1185">Reference proteome</keyword>
<dbReference type="Proteomes" id="UP000325780">
    <property type="component" value="Unassembled WGS sequence"/>
</dbReference>
<dbReference type="PANTHER" id="PTHR33112:SF12">
    <property type="entry name" value="HETEROKARYON INCOMPATIBILITY DOMAIN-CONTAINING PROTEIN"/>
    <property type="match status" value="1"/>
</dbReference>
<accession>A0A5N6U1A5</accession>
<reference evidence="2 3" key="1">
    <citation type="submission" date="2019-04" db="EMBL/GenBank/DDBJ databases">
        <title>Friends and foes A comparative genomics study of 23 Aspergillus species from section Flavi.</title>
        <authorList>
            <consortium name="DOE Joint Genome Institute"/>
            <person name="Kjaerbolling I."/>
            <person name="Vesth T."/>
            <person name="Frisvad J.C."/>
            <person name="Nybo J.L."/>
            <person name="Theobald S."/>
            <person name="Kildgaard S."/>
            <person name="Isbrandt T."/>
            <person name="Kuo A."/>
            <person name="Sato A."/>
            <person name="Lyhne E.K."/>
            <person name="Kogle M.E."/>
            <person name="Wiebenga A."/>
            <person name="Kun R.S."/>
            <person name="Lubbers R.J."/>
            <person name="Makela M.R."/>
            <person name="Barry K."/>
            <person name="Chovatia M."/>
            <person name="Clum A."/>
            <person name="Daum C."/>
            <person name="Haridas S."/>
            <person name="He G."/>
            <person name="LaButti K."/>
            <person name="Lipzen A."/>
            <person name="Mondo S."/>
            <person name="Riley R."/>
            <person name="Salamov A."/>
            <person name="Simmons B.A."/>
            <person name="Magnuson J.K."/>
            <person name="Henrissat B."/>
            <person name="Mortensen U.H."/>
            <person name="Larsen T.O."/>
            <person name="Devries R.P."/>
            <person name="Grigoriev I.V."/>
            <person name="Machida M."/>
            <person name="Baker S.E."/>
            <person name="Andersen M.R."/>
        </authorList>
    </citation>
    <scope>NUCLEOTIDE SEQUENCE [LARGE SCALE GENOMIC DNA]</scope>
    <source>
        <strain evidence="2 3">IBT 18842</strain>
    </source>
</reference>
<organism evidence="2 3">
    <name type="scientific">Aspergillus avenaceus</name>
    <dbReference type="NCBI Taxonomy" id="36643"/>
    <lineage>
        <taxon>Eukaryota</taxon>
        <taxon>Fungi</taxon>
        <taxon>Dikarya</taxon>
        <taxon>Ascomycota</taxon>
        <taxon>Pezizomycotina</taxon>
        <taxon>Eurotiomycetes</taxon>
        <taxon>Eurotiomycetidae</taxon>
        <taxon>Eurotiales</taxon>
        <taxon>Aspergillaceae</taxon>
        <taxon>Aspergillus</taxon>
        <taxon>Aspergillus subgen. Circumdati</taxon>
    </lineage>
</organism>
<dbReference type="InterPro" id="IPR010730">
    <property type="entry name" value="HET"/>
</dbReference>
<feature type="domain" description="Heterokaryon incompatibility" evidence="1">
    <location>
        <begin position="38"/>
        <end position="182"/>
    </location>
</feature>
<evidence type="ECO:0000259" key="1">
    <source>
        <dbReference type="Pfam" id="PF06985"/>
    </source>
</evidence>